<feature type="chain" id="PRO_5035890761" evidence="1">
    <location>
        <begin position="22"/>
        <end position="342"/>
    </location>
</feature>
<accession>A0A8R1DYY2</accession>
<dbReference type="EnsemblMetazoa" id="CJA16283.1">
    <property type="protein sequence ID" value="CJA16283.1"/>
    <property type="gene ID" value="WBGene00135487"/>
</dbReference>
<dbReference type="Gene3D" id="3.40.50.1820">
    <property type="entry name" value="alpha/beta hydrolase"/>
    <property type="match status" value="1"/>
</dbReference>
<evidence type="ECO:0000256" key="1">
    <source>
        <dbReference type="SAM" id="SignalP"/>
    </source>
</evidence>
<reference evidence="4" key="1">
    <citation type="submission" date="2010-08" db="EMBL/GenBank/DDBJ databases">
        <authorList>
            <consortium name="Caenorhabditis japonica Sequencing Consortium"/>
            <person name="Wilson R.K."/>
        </authorList>
    </citation>
    <scope>NUCLEOTIDE SEQUENCE [LARGE SCALE GENOMIC DNA]</scope>
    <source>
        <strain evidence="4">DF5081</strain>
    </source>
</reference>
<keyword evidence="4" id="KW-1185">Reference proteome</keyword>
<dbReference type="AlphaFoldDB" id="A0A8R1DYY2"/>
<dbReference type="CDD" id="cd00519">
    <property type="entry name" value="Lipase_3"/>
    <property type="match status" value="1"/>
</dbReference>
<dbReference type="InterPro" id="IPR002921">
    <property type="entry name" value="Fungal_lipase-type"/>
</dbReference>
<feature type="domain" description="Fungal lipase-type" evidence="2">
    <location>
        <begin position="135"/>
        <end position="271"/>
    </location>
</feature>
<name>A0A8R1DYY2_CAEJA</name>
<keyword evidence="1" id="KW-0732">Signal</keyword>
<dbReference type="Proteomes" id="UP000005237">
    <property type="component" value="Unassembled WGS sequence"/>
</dbReference>
<evidence type="ECO:0000313" key="3">
    <source>
        <dbReference type="EnsemblMetazoa" id="CJA16283.1"/>
    </source>
</evidence>
<evidence type="ECO:0000259" key="2">
    <source>
        <dbReference type="Pfam" id="PF01764"/>
    </source>
</evidence>
<dbReference type="Pfam" id="PF01764">
    <property type="entry name" value="Lipase_3"/>
    <property type="match status" value="1"/>
</dbReference>
<protein>
    <submittedName>
        <fullName evidence="3">Lipase_3 domain-containing protein</fullName>
    </submittedName>
</protein>
<dbReference type="PANTHER" id="PTHR45908:SF10">
    <property type="entry name" value="FUNGAL LIPASE-LIKE DOMAIN-CONTAINING PROTEIN"/>
    <property type="match status" value="1"/>
</dbReference>
<sequence length="342" mass="39113">MTPRFLFFLIFPIILLQSVGAFLNCEQCLSQGKHYCADDKLCNSAICLNKITKSINCPRTPNATYDDVEARTKWLPLFGAGATNAKMAQKCFDNNWPTMKLSTRILVNCSDPSPILPTTECAMITAVDTSQRVLVMTFRATVGNTQLGEEILNYFVAKKKFFDIGYIFEFFYDAYVSLWRGGLETEIRNLKYKYPDYELWVTGHSLGAALASVGASWVVKSGIFRPERVKLMTAGQPRTGDYDYAMWHQNTFAYSFRLVHAHDVVPHVPFQEEIVDKDKMWHHRTEIWYNNDMTPGSPYKICPEADGLYCANQQLDLSWNDHTHYFNTDLDVYGDQGCPKKT</sequence>
<dbReference type="SUPFAM" id="SSF53474">
    <property type="entry name" value="alpha/beta-Hydrolases"/>
    <property type="match status" value="1"/>
</dbReference>
<feature type="signal peptide" evidence="1">
    <location>
        <begin position="1"/>
        <end position="21"/>
    </location>
</feature>
<proteinExistence type="predicted"/>
<reference evidence="3" key="2">
    <citation type="submission" date="2022-06" db="UniProtKB">
        <authorList>
            <consortium name="EnsemblMetazoa"/>
        </authorList>
    </citation>
    <scope>IDENTIFICATION</scope>
    <source>
        <strain evidence="3">DF5081</strain>
    </source>
</reference>
<dbReference type="InterPro" id="IPR029058">
    <property type="entry name" value="AB_hydrolase_fold"/>
</dbReference>
<dbReference type="GO" id="GO:0006629">
    <property type="term" value="P:lipid metabolic process"/>
    <property type="evidence" value="ECO:0007669"/>
    <property type="project" value="InterPro"/>
</dbReference>
<evidence type="ECO:0000313" key="4">
    <source>
        <dbReference type="Proteomes" id="UP000005237"/>
    </source>
</evidence>
<organism evidence="3 4">
    <name type="scientific">Caenorhabditis japonica</name>
    <dbReference type="NCBI Taxonomy" id="281687"/>
    <lineage>
        <taxon>Eukaryota</taxon>
        <taxon>Metazoa</taxon>
        <taxon>Ecdysozoa</taxon>
        <taxon>Nematoda</taxon>
        <taxon>Chromadorea</taxon>
        <taxon>Rhabditida</taxon>
        <taxon>Rhabditina</taxon>
        <taxon>Rhabditomorpha</taxon>
        <taxon>Rhabditoidea</taxon>
        <taxon>Rhabditidae</taxon>
        <taxon>Peloderinae</taxon>
        <taxon>Caenorhabditis</taxon>
    </lineage>
</organism>
<dbReference type="PANTHER" id="PTHR45908">
    <property type="entry name" value="PROTEIN CBG11750-RELATED"/>
    <property type="match status" value="1"/>
</dbReference>